<sequence>MDQTLFELINQQLASPLLDAVLPVYREKTTWIPLYAIWLVLLLRAYGWKRTLFLLLCIGAVIAVADQIAASVLKPWVAQLRPCAEPSLAGQVRELVGCGGRFGFPSNHATNHFAVAVVLCLTWVRGTPARIFLLLWAASIGLAQVYVGKHYPSDVLAGACLGTSVAILGVWAYRSLAGATAIGPSASETP</sequence>
<keyword evidence="4" id="KW-1185">Reference proteome</keyword>
<feature type="transmembrane region" description="Helical" evidence="1">
    <location>
        <begin position="155"/>
        <end position="173"/>
    </location>
</feature>
<dbReference type="RefSeq" id="WP_238750426.1">
    <property type="nucleotide sequence ID" value="NZ_CAKLPZ010000001.1"/>
</dbReference>
<evidence type="ECO:0000256" key="1">
    <source>
        <dbReference type="SAM" id="Phobius"/>
    </source>
</evidence>
<gene>
    <name evidence="3" type="ORF">LEM8419_01527</name>
</gene>
<organism evidence="3 4">
    <name type="scientific">Neolewinella maritima</name>
    <dbReference type="NCBI Taxonomy" id="1383882"/>
    <lineage>
        <taxon>Bacteria</taxon>
        <taxon>Pseudomonadati</taxon>
        <taxon>Bacteroidota</taxon>
        <taxon>Saprospiria</taxon>
        <taxon>Saprospirales</taxon>
        <taxon>Lewinellaceae</taxon>
        <taxon>Neolewinella</taxon>
    </lineage>
</organism>
<feature type="transmembrane region" description="Helical" evidence="1">
    <location>
        <begin position="53"/>
        <end position="73"/>
    </location>
</feature>
<feature type="transmembrane region" description="Helical" evidence="1">
    <location>
        <begin position="30"/>
        <end position="46"/>
    </location>
</feature>
<dbReference type="EMBL" id="CAKLPZ010000001">
    <property type="protein sequence ID" value="CAH1000374.1"/>
    <property type="molecule type" value="Genomic_DNA"/>
</dbReference>
<keyword evidence="1" id="KW-1133">Transmembrane helix</keyword>
<comment type="caution">
    <text evidence="3">The sequence shown here is derived from an EMBL/GenBank/DDBJ whole genome shotgun (WGS) entry which is preliminary data.</text>
</comment>
<dbReference type="PANTHER" id="PTHR14969:SF13">
    <property type="entry name" value="AT30094P"/>
    <property type="match status" value="1"/>
</dbReference>
<dbReference type="Proteomes" id="UP000837803">
    <property type="component" value="Unassembled WGS sequence"/>
</dbReference>
<evidence type="ECO:0000259" key="2">
    <source>
        <dbReference type="SMART" id="SM00014"/>
    </source>
</evidence>
<dbReference type="PANTHER" id="PTHR14969">
    <property type="entry name" value="SPHINGOSINE-1-PHOSPHATE PHOSPHOHYDROLASE"/>
    <property type="match status" value="1"/>
</dbReference>
<keyword evidence="1" id="KW-0472">Membrane</keyword>
<accession>A0ABM9B152</accession>
<dbReference type="InterPro" id="IPR036938">
    <property type="entry name" value="PAP2/HPO_sf"/>
</dbReference>
<evidence type="ECO:0000313" key="4">
    <source>
        <dbReference type="Proteomes" id="UP000837803"/>
    </source>
</evidence>
<dbReference type="InterPro" id="IPR000326">
    <property type="entry name" value="PAP2/HPO"/>
</dbReference>
<feature type="domain" description="Phosphatidic acid phosphatase type 2/haloperoxidase" evidence="2">
    <location>
        <begin position="55"/>
        <end position="170"/>
    </location>
</feature>
<dbReference type="SMART" id="SM00014">
    <property type="entry name" value="acidPPc"/>
    <property type="match status" value="1"/>
</dbReference>
<dbReference type="SUPFAM" id="SSF48317">
    <property type="entry name" value="Acid phosphatase/Vanadium-dependent haloperoxidase"/>
    <property type="match status" value="1"/>
</dbReference>
<keyword evidence="1" id="KW-0812">Transmembrane</keyword>
<evidence type="ECO:0000313" key="3">
    <source>
        <dbReference type="EMBL" id="CAH1000374.1"/>
    </source>
</evidence>
<dbReference type="Pfam" id="PF01569">
    <property type="entry name" value="PAP2"/>
    <property type="match status" value="1"/>
</dbReference>
<dbReference type="Gene3D" id="1.20.144.10">
    <property type="entry name" value="Phosphatidic acid phosphatase type 2/haloperoxidase"/>
    <property type="match status" value="1"/>
</dbReference>
<protein>
    <recommendedName>
        <fullName evidence="2">Phosphatidic acid phosphatase type 2/haloperoxidase domain-containing protein</fullName>
    </recommendedName>
</protein>
<proteinExistence type="predicted"/>
<reference evidence="3" key="1">
    <citation type="submission" date="2021-12" db="EMBL/GenBank/DDBJ databases">
        <authorList>
            <person name="Rodrigo-Torres L."/>
            <person name="Arahal R. D."/>
            <person name="Lucena T."/>
        </authorList>
    </citation>
    <scope>NUCLEOTIDE SEQUENCE</scope>
    <source>
        <strain evidence="3">CECT 8419</strain>
    </source>
</reference>
<name>A0ABM9B152_9BACT</name>
<feature type="transmembrane region" description="Helical" evidence="1">
    <location>
        <begin position="131"/>
        <end position="149"/>
    </location>
</feature>